<dbReference type="EMBL" id="CAMGYJ010000008">
    <property type="protein sequence ID" value="CAI0460686.1"/>
    <property type="molecule type" value="Genomic_DNA"/>
</dbReference>
<keyword evidence="2" id="KW-1185">Reference proteome</keyword>
<reference evidence="1" key="1">
    <citation type="submission" date="2022-08" db="EMBL/GenBank/DDBJ databases">
        <authorList>
            <person name="Gutierrez-Valencia J."/>
        </authorList>
    </citation>
    <scope>NUCLEOTIDE SEQUENCE</scope>
</reference>
<accession>A0AAV0NR40</accession>
<sequence length="96" mass="11068">MWRHCSGRRWTIHQRVYCESWRGFHYARRADWYCVRAEACLGSRGQEGDSPDRFSNRKGLDRDCIIASPTLYANSGDPELAGQALDSPYRACLPRS</sequence>
<dbReference type="Proteomes" id="UP001154282">
    <property type="component" value="Unassembled WGS sequence"/>
</dbReference>
<proteinExistence type="predicted"/>
<gene>
    <name evidence="1" type="ORF">LITE_LOCUS34588</name>
</gene>
<protein>
    <submittedName>
        <fullName evidence="1">Uncharacterized protein</fullName>
    </submittedName>
</protein>
<evidence type="ECO:0000313" key="1">
    <source>
        <dbReference type="EMBL" id="CAI0460686.1"/>
    </source>
</evidence>
<evidence type="ECO:0000313" key="2">
    <source>
        <dbReference type="Proteomes" id="UP001154282"/>
    </source>
</evidence>
<name>A0AAV0NR40_9ROSI</name>
<dbReference type="AlphaFoldDB" id="A0AAV0NR40"/>
<comment type="caution">
    <text evidence="1">The sequence shown here is derived from an EMBL/GenBank/DDBJ whole genome shotgun (WGS) entry which is preliminary data.</text>
</comment>
<organism evidence="1 2">
    <name type="scientific">Linum tenue</name>
    <dbReference type="NCBI Taxonomy" id="586396"/>
    <lineage>
        <taxon>Eukaryota</taxon>
        <taxon>Viridiplantae</taxon>
        <taxon>Streptophyta</taxon>
        <taxon>Embryophyta</taxon>
        <taxon>Tracheophyta</taxon>
        <taxon>Spermatophyta</taxon>
        <taxon>Magnoliopsida</taxon>
        <taxon>eudicotyledons</taxon>
        <taxon>Gunneridae</taxon>
        <taxon>Pentapetalae</taxon>
        <taxon>rosids</taxon>
        <taxon>fabids</taxon>
        <taxon>Malpighiales</taxon>
        <taxon>Linaceae</taxon>
        <taxon>Linum</taxon>
    </lineage>
</organism>